<evidence type="ECO:0000313" key="2">
    <source>
        <dbReference type="Proteomes" id="UP000255334"/>
    </source>
</evidence>
<dbReference type="EMBL" id="QRBF01000002">
    <property type="protein sequence ID" value="RDS85290.1"/>
    <property type="molecule type" value="Genomic_DNA"/>
</dbReference>
<dbReference type="Gene3D" id="3.40.50.2000">
    <property type="entry name" value="Glycogen Phosphorylase B"/>
    <property type="match status" value="2"/>
</dbReference>
<sequence>MRVLMVSTSYPRDAADWRGIFMAHLVSGFARNERIRLALWAPPADLPKRVERATTPAEARWLSALMDQDGISHMLRARPVAGLAAALRLLHLLRAAYRRSRDVDVYHINWLQCALPLPGNGKAVLITVLGNDMKLLRLPLMRLALRRVMRHRKVAICPNAQWMVEPLRDAFGDVANIVPVVFGIDPAWYAVQRHLPPEQPRRWLAVTRLTANKLGPLFEWSEPLFREGTRELHLFGPMQENITVPAWVHYHGSATPEQLVRDWFPRAYGLITLSRHAEGRPQVMLEAMAASLPIIASHMPAHADIVADGVTGALCDSASNYAQVLERLEVPDTNQRCGIAARAWAMSEIGTWDDCAERYMDIYWHLLRATADA</sequence>
<accession>A0A370XAJ7</accession>
<dbReference type="RefSeq" id="WP_115477331.1">
    <property type="nucleotide sequence ID" value="NZ_QRBF01000002.1"/>
</dbReference>
<protein>
    <submittedName>
        <fullName evidence="1">Glycosyltransferase</fullName>
    </submittedName>
</protein>
<dbReference type="SUPFAM" id="SSF53756">
    <property type="entry name" value="UDP-Glycosyltransferase/glycogen phosphorylase"/>
    <property type="match status" value="1"/>
</dbReference>
<reference evidence="1 2" key="1">
    <citation type="submission" date="2018-07" db="EMBL/GenBank/DDBJ databases">
        <title>Dyella monticola sp. nov. and Dyella psychrodurans sp. nov. isolated from monsoon evergreen broad-leaved forest soil of Dinghu Mountain, China.</title>
        <authorList>
            <person name="Gao Z."/>
            <person name="Qiu L."/>
        </authorList>
    </citation>
    <scope>NUCLEOTIDE SEQUENCE [LARGE SCALE GENOMIC DNA]</scope>
    <source>
        <strain evidence="1 2">4MSK11</strain>
    </source>
</reference>
<dbReference type="GO" id="GO:0016757">
    <property type="term" value="F:glycosyltransferase activity"/>
    <property type="evidence" value="ECO:0007669"/>
    <property type="project" value="TreeGrafter"/>
</dbReference>
<dbReference type="CDD" id="cd03801">
    <property type="entry name" value="GT4_PimA-like"/>
    <property type="match status" value="1"/>
</dbReference>
<proteinExistence type="predicted"/>
<dbReference type="Proteomes" id="UP000255334">
    <property type="component" value="Unassembled WGS sequence"/>
</dbReference>
<dbReference type="Pfam" id="PF13692">
    <property type="entry name" value="Glyco_trans_1_4"/>
    <property type="match status" value="1"/>
</dbReference>
<organism evidence="1 2">
    <name type="scientific">Dyella psychrodurans</name>
    <dbReference type="NCBI Taxonomy" id="1927960"/>
    <lineage>
        <taxon>Bacteria</taxon>
        <taxon>Pseudomonadati</taxon>
        <taxon>Pseudomonadota</taxon>
        <taxon>Gammaproteobacteria</taxon>
        <taxon>Lysobacterales</taxon>
        <taxon>Rhodanobacteraceae</taxon>
        <taxon>Dyella</taxon>
    </lineage>
</organism>
<keyword evidence="1" id="KW-0808">Transferase</keyword>
<name>A0A370XAJ7_9GAMM</name>
<evidence type="ECO:0000313" key="1">
    <source>
        <dbReference type="EMBL" id="RDS85290.1"/>
    </source>
</evidence>
<dbReference type="PANTHER" id="PTHR12526">
    <property type="entry name" value="GLYCOSYLTRANSFERASE"/>
    <property type="match status" value="1"/>
</dbReference>
<keyword evidence="2" id="KW-1185">Reference proteome</keyword>
<comment type="caution">
    <text evidence="1">The sequence shown here is derived from an EMBL/GenBank/DDBJ whole genome shotgun (WGS) entry which is preliminary data.</text>
</comment>
<gene>
    <name evidence="1" type="ORF">DWU99_07095</name>
</gene>
<dbReference type="PANTHER" id="PTHR12526:SF636">
    <property type="entry name" value="BLL3647 PROTEIN"/>
    <property type="match status" value="1"/>
</dbReference>
<dbReference type="AlphaFoldDB" id="A0A370XAJ7"/>
<dbReference type="OrthoDB" id="5290958at2"/>